<dbReference type="GO" id="GO:1904679">
    <property type="term" value="P:myo-inositol import across plasma membrane"/>
    <property type="evidence" value="ECO:0007669"/>
    <property type="project" value="TreeGrafter"/>
</dbReference>
<feature type="transmembrane region" description="Helical" evidence="9">
    <location>
        <begin position="169"/>
        <end position="190"/>
    </location>
</feature>
<evidence type="ECO:0000256" key="1">
    <source>
        <dbReference type="ARBA" id="ARBA00004141"/>
    </source>
</evidence>
<feature type="transmembrane region" description="Helical" evidence="9">
    <location>
        <begin position="75"/>
        <end position="98"/>
    </location>
</feature>
<dbReference type="InterPro" id="IPR003663">
    <property type="entry name" value="Sugar/inositol_transpt"/>
</dbReference>
<dbReference type="PRINTS" id="PR00171">
    <property type="entry name" value="SUGRTRNSPORT"/>
</dbReference>
<dbReference type="PROSITE" id="PS50850">
    <property type="entry name" value="MFS"/>
    <property type="match status" value="1"/>
</dbReference>
<dbReference type="PROSITE" id="PS00216">
    <property type="entry name" value="SUGAR_TRANSPORT_1"/>
    <property type="match status" value="2"/>
</dbReference>
<dbReference type="OrthoDB" id="6339427at2759"/>
<keyword evidence="3 8" id="KW-0813">Transport</keyword>
<keyword evidence="6 9" id="KW-0472">Membrane</keyword>
<reference evidence="11" key="1">
    <citation type="journal article" date="2021" name="IMA Fungus">
        <title>Genomic characterization of three marine fungi, including Emericellopsis atlantica sp. nov. with signatures of a generalist lifestyle and marine biomass degradation.</title>
        <authorList>
            <person name="Hagestad O.C."/>
            <person name="Hou L."/>
            <person name="Andersen J.H."/>
            <person name="Hansen E.H."/>
            <person name="Altermark B."/>
            <person name="Li C."/>
            <person name="Kuhnert E."/>
            <person name="Cox R.J."/>
            <person name="Crous P.W."/>
            <person name="Spatafora J.W."/>
            <person name="Lail K."/>
            <person name="Amirebrahimi M."/>
            <person name="Lipzen A."/>
            <person name="Pangilinan J."/>
            <person name="Andreopoulos W."/>
            <person name="Hayes R.D."/>
            <person name="Ng V."/>
            <person name="Grigoriev I.V."/>
            <person name="Jackson S.A."/>
            <person name="Sutton T.D.S."/>
            <person name="Dobson A.D.W."/>
            <person name="Rama T."/>
        </authorList>
    </citation>
    <scope>NUCLEOTIDE SEQUENCE</scope>
    <source>
        <strain evidence="11">TRa3180A</strain>
    </source>
</reference>
<dbReference type="Pfam" id="PF00083">
    <property type="entry name" value="Sugar_tr"/>
    <property type="match status" value="1"/>
</dbReference>
<feature type="transmembrane region" description="Helical" evidence="9">
    <location>
        <begin position="308"/>
        <end position="332"/>
    </location>
</feature>
<dbReference type="NCBIfam" id="TIGR00879">
    <property type="entry name" value="SP"/>
    <property type="match status" value="1"/>
</dbReference>
<gene>
    <name evidence="11" type="ORF">BJ878DRAFT_495774</name>
</gene>
<feature type="transmembrane region" description="Helical" evidence="9">
    <location>
        <begin position="373"/>
        <end position="395"/>
    </location>
</feature>
<organism evidence="11 12">
    <name type="scientific">Calycina marina</name>
    <dbReference type="NCBI Taxonomy" id="1763456"/>
    <lineage>
        <taxon>Eukaryota</taxon>
        <taxon>Fungi</taxon>
        <taxon>Dikarya</taxon>
        <taxon>Ascomycota</taxon>
        <taxon>Pezizomycotina</taxon>
        <taxon>Leotiomycetes</taxon>
        <taxon>Helotiales</taxon>
        <taxon>Pezizellaceae</taxon>
        <taxon>Calycina</taxon>
    </lineage>
</organism>
<proteinExistence type="inferred from homology"/>
<dbReference type="Gene3D" id="1.20.1250.20">
    <property type="entry name" value="MFS general substrate transporter like domains"/>
    <property type="match status" value="1"/>
</dbReference>
<feature type="transmembrane region" description="Helical" evidence="9">
    <location>
        <begin position="37"/>
        <end position="55"/>
    </location>
</feature>
<dbReference type="InterPro" id="IPR005828">
    <property type="entry name" value="MFS_sugar_transport-like"/>
</dbReference>
<name>A0A9P7Z7L7_9HELO</name>
<evidence type="ECO:0000259" key="10">
    <source>
        <dbReference type="PROSITE" id="PS50850"/>
    </source>
</evidence>
<feature type="transmembrane region" description="Helical" evidence="9">
    <location>
        <begin position="202"/>
        <end position="221"/>
    </location>
</feature>
<evidence type="ECO:0000256" key="5">
    <source>
        <dbReference type="ARBA" id="ARBA00022989"/>
    </source>
</evidence>
<dbReference type="PANTHER" id="PTHR48020:SF12">
    <property type="entry name" value="PROTON MYO-INOSITOL COTRANSPORTER"/>
    <property type="match status" value="1"/>
</dbReference>
<protein>
    <submittedName>
        <fullName evidence="11">General substrate transporter</fullName>
    </submittedName>
</protein>
<dbReference type="InterPro" id="IPR005829">
    <property type="entry name" value="Sugar_transporter_CS"/>
</dbReference>
<dbReference type="EMBL" id="MU253793">
    <property type="protein sequence ID" value="KAG9246772.1"/>
    <property type="molecule type" value="Genomic_DNA"/>
</dbReference>
<evidence type="ECO:0000256" key="3">
    <source>
        <dbReference type="ARBA" id="ARBA00022448"/>
    </source>
</evidence>
<dbReference type="FunFam" id="1.20.1250.20:FF:000073">
    <property type="entry name" value="MFS myo-inositol transporter, putative"/>
    <property type="match status" value="1"/>
</dbReference>
<dbReference type="GO" id="GO:0016020">
    <property type="term" value="C:membrane"/>
    <property type="evidence" value="ECO:0007669"/>
    <property type="project" value="UniProtKB-SubCell"/>
</dbReference>
<evidence type="ECO:0000256" key="2">
    <source>
        <dbReference type="ARBA" id="ARBA00010992"/>
    </source>
</evidence>
<feature type="domain" description="Major facilitator superfamily (MFS) profile" evidence="10">
    <location>
        <begin position="42"/>
        <end position="507"/>
    </location>
</feature>
<feature type="transmembrane region" description="Helical" evidence="9">
    <location>
        <begin position="139"/>
        <end position="157"/>
    </location>
</feature>
<evidence type="ECO:0000256" key="7">
    <source>
        <dbReference type="ARBA" id="ARBA00049119"/>
    </source>
</evidence>
<feature type="transmembrane region" description="Helical" evidence="9">
    <location>
        <begin position="415"/>
        <end position="435"/>
    </location>
</feature>
<dbReference type="GO" id="GO:0005366">
    <property type="term" value="F:myo-inositol:proton symporter activity"/>
    <property type="evidence" value="ECO:0007669"/>
    <property type="project" value="TreeGrafter"/>
</dbReference>
<feature type="transmembrane region" description="Helical" evidence="9">
    <location>
        <begin position="344"/>
        <end position="366"/>
    </location>
</feature>
<dbReference type="InterPro" id="IPR020846">
    <property type="entry name" value="MFS_dom"/>
</dbReference>
<dbReference type="InterPro" id="IPR050814">
    <property type="entry name" value="Myo-inositol_Transporter"/>
</dbReference>
<keyword evidence="4 9" id="KW-0812">Transmembrane</keyword>
<dbReference type="InterPro" id="IPR036259">
    <property type="entry name" value="MFS_trans_sf"/>
</dbReference>
<evidence type="ECO:0000313" key="11">
    <source>
        <dbReference type="EMBL" id="KAG9246772.1"/>
    </source>
</evidence>
<evidence type="ECO:0000256" key="8">
    <source>
        <dbReference type="RuleBase" id="RU003346"/>
    </source>
</evidence>
<evidence type="ECO:0000256" key="6">
    <source>
        <dbReference type="ARBA" id="ARBA00023136"/>
    </source>
</evidence>
<keyword evidence="12" id="KW-1185">Reference proteome</keyword>
<sequence length="542" mass="59032">MAESVEAPLMPREADDEYLDSHNVSQQLEKNLQKPSIFLWLLTFSAGVSGLLFGYDTGVISATLVSIKNSLGHPLSAYDKSIITSITALFALLVSPVSGMIADKLGRKRVILLADIAFVAGALIQAISGSVWLMVLGRATIGLAVGAGSFVVPLYIAELAPAPFRGRLVTLNILFVTIGQVVAYVIGWIFVQFGDEHTGWRWIVGLGAVPAIVQALVMTFMPETPRWLVMSGRRDEARVILNKVYGTGSYLRPMVDGVLKGIEKEVQEEEEAKRGRIRGQKKNGAPTWLSDAQDTWEELLGIGGNRRALNIACLLQGLQQLCGFNSLMYFSATIFQTLEFQNPTLASLSVALTNFVMTCVALLLIDRVGRRRILLYSIPVMAAGLVCCSIGFHFIRSLPDVSSPADKTVSKERLAPSFVLASIMLYVAAYALGLGNVPWMQSELFPLNVRSLGSGISTSTNWGANFVVGLTFLPMMELFTPSWTFVIYAVLCMGGWVCIRKIYPETKGLSLEGIGNLLADGWGVPRSERLDMNSPNRSYSSG</sequence>
<dbReference type="PANTHER" id="PTHR48020">
    <property type="entry name" value="PROTON MYO-INOSITOL COTRANSPORTER"/>
    <property type="match status" value="1"/>
</dbReference>
<evidence type="ECO:0000256" key="4">
    <source>
        <dbReference type="ARBA" id="ARBA00022692"/>
    </source>
</evidence>
<keyword evidence="5 9" id="KW-1133">Transmembrane helix</keyword>
<accession>A0A9P7Z7L7</accession>
<feature type="transmembrane region" description="Helical" evidence="9">
    <location>
        <begin position="110"/>
        <end position="133"/>
    </location>
</feature>
<evidence type="ECO:0000313" key="12">
    <source>
        <dbReference type="Proteomes" id="UP000887226"/>
    </source>
</evidence>
<comment type="subcellular location">
    <subcellularLocation>
        <location evidence="1">Membrane</location>
        <topology evidence="1">Multi-pass membrane protein</topology>
    </subcellularLocation>
</comment>
<evidence type="ECO:0000256" key="9">
    <source>
        <dbReference type="SAM" id="Phobius"/>
    </source>
</evidence>
<dbReference type="SUPFAM" id="SSF103473">
    <property type="entry name" value="MFS general substrate transporter"/>
    <property type="match status" value="1"/>
</dbReference>
<dbReference type="AlphaFoldDB" id="A0A9P7Z7L7"/>
<comment type="catalytic activity">
    <reaction evidence="7">
        <text>myo-inositol(out) + H(+)(out) = myo-inositol(in) + H(+)(in)</text>
        <dbReference type="Rhea" id="RHEA:60364"/>
        <dbReference type="ChEBI" id="CHEBI:15378"/>
        <dbReference type="ChEBI" id="CHEBI:17268"/>
    </reaction>
</comment>
<dbReference type="Proteomes" id="UP000887226">
    <property type="component" value="Unassembled WGS sequence"/>
</dbReference>
<comment type="caution">
    <text evidence="11">The sequence shown here is derived from an EMBL/GenBank/DDBJ whole genome shotgun (WGS) entry which is preliminary data.</text>
</comment>
<comment type="similarity">
    <text evidence="2 8">Belongs to the major facilitator superfamily. Sugar transporter (TC 2.A.1.1) family.</text>
</comment>
<feature type="transmembrane region" description="Helical" evidence="9">
    <location>
        <begin position="482"/>
        <end position="499"/>
    </location>
</feature>
<feature type="transmembrane region" description="Helical" evidence="9">
    <location>
        <begin position="456"/>
        <end position="476"/>
    </location>
</feature>